<dbReference type="InterPro" id="IPR011051">
    <property type="entry name" value="RmlC_Cupin_sf"/>
</dbReference>
<gene>
    <name evidence="2" type="ORF">LCGC14_2486780</name>
</gene>
<proteinExistence type="predicted"/>
<evidence type="ECO:0000313" key="2">
    <source>
        <dbReference type="EMBL" id="KKL17313.1"/>
    </source>
</evidence>
<organism evidence="2">
    <name type="scientific">marine sediment metagenome</name>
    <dbReference type="NCBI Taxonomy" id="412755"/>
    <lineage>
        <taxon>unclassified sequences</taxon>
        <taxon>metagenomes</taxon>
        <taxon>ecological metagenomes</taxon>
    </lineage>
</organism>
<evidence type="ECO:0000259" key="1">
    <source>
        <dbReference type="Pfam" id="PF01050"/>
    </source>
</evidence>
<reference evidence="2" key="1">
    <citation type="journal article" date="2015" name="Nature">
        <title>Complex archaea that bridge the gap between prokaryotes and eukaryotes.</title>
        <authorList>
            <person name="Spang A."/>
            <person name="Saw J.H."/>
            <person name="Jorgensen S.L."/>
            <person name="Zaremba-Niedzwiedzka K."/>
            <person name="Martijn J."/>
            <person name="Lind A.E."/>
            <person name="van Eijk R."/>
            <person name="Schleper C."/>
            <person name="Guy L."/>
            <person name="Ettema T.J."/>
        </authorList>
    </citation>
    <scope>NUCLEOTIDE SEQUENCE</scope>
</reference>
<accession>A0A0F9DZP3</accession>
<comment type="caution">
    <text evidence="2">The sequence shown here is derived from an EMBL/GenBank/DDBJ whole genome shotgun (WGS) entry which is preliminary data.</text>
</comment>
<feature type="domain" description="Mannose-6-phosphate isomerase type II C-terminal" evidence="1">
    <location>
        <begin position="7"/>
        <end position="47"/>
    </location>
</feature>
<feature type="non-terminal residue" evidence="2">
    <location>
        <position position="1"/>
    </location>
</feature>
<dbReference type="GO" id="GO:0016779">
    <property type="term" value="F:nucleotidyltransferase activity"/>
    <property type="evidence" value="ECO:0007669"/>
    <property type="project" value="InterPro"/>
</dbReference>
<dbReference type="SUPFAM" id="SSF51182">
    <property type="entry name" value="RmlC-like cupins"/>
    <property type="match status" value="1"/>
</dbReference>
<dbReference type="GO" id="GO:0005976">
    <property type="term" value="P:polysaccharide metabolic process"/>
    <property type="evidence" value="ECO:0007669"/>
    <property type="project" value="InterPro"/>
</dbReference>
<sequence>TIGIGSHVFVRYEEKHRLRATGDIPLKIVEVQIGDDIRDDDIERFEDKYGRVKEKDE</sequence>
<dbReference type="AlphaFoldDB" id="A0A0F9DZP3"/>
<dbReference type="EMBL" id="LAZR01039307">
    <property type="protein sequence ID" value="KKL17313.1"/>
    <property type="molecule type" value="Genomic_DNA"/>
</dbReference>
<dbReference type="Pfam" id="PF01050">
    <property type="entry name" value="MannoseP_isomer"/>
    <property type="match status" value="1"/>
</dbReference>
<protein>
    <recommendedName>
        <fullName evidence="1">Mannose-6-phosphate isomerase type II C-terminal domain-containing protein</fullName>
    </recommendedName>
</protein>
<dbReference type="InterPro" id="IPR001538">
    <property type="entry name" value="Man6P_isomerase-2_C"/>
</dbReference>
<name>A0A0F9DZP3_9ZZZZ</name>